<dbReference type="InterPro" id="IPR029041">
    <property type="entry name" value="FAD-linked_oxidoreductase-like"/>
</dbReference>
<comment type="pathway">
    <text evidence="2 12">One-carbon metabolism; tetrahydrofolate interconversion.</text>
</comment>
<dbReference type="UniPathway" id="UPA00193"/>
<evidence type="ECO:0000256" key="1">
    <source>
        <dbReference type="ARBA" id="ARBA00001974"/>
    </source>
</evidence>
<dbReference type="PANTHER" id="PTHR45754:SF3">
    <property type="entry name" value="METHYLENETETRAHYDROFOLATE REDUCTASE (NADPH)"/>
    <property type="match status" value="1"/>
</dbReference>
<dbReference type="AlphaFoldDB" id="A0A6S6SN97"/>
<proteinExistence type="inferred from homology"/>
<dbReference type="GO" id="GO:0005829">
    <property type="term" value="C:cytosol"/>
    <property type="evidence" value="ECO:0007669"/>
    <property type="project" value="InterPro"/>
</dbReference>
<gene>
    <name evidence="13" type="ORF">HELGO_WM38140</name>
</gene>
<evidence type="ECO:0000256" key="11">
    <source>
        <dbReference type="ARBA" id="ARBA00048628"/>
    </source>
</evidence>
<evidence type="ECO:0000256" key="4">
    <source>
        <dbReference type="ARBA" id="ARBA00022605"/>
    </source>
</evidence>
<dbReference type="Gene3D" id="3.20.20.220">
    <property type="match status" value="1"/>
</dbReference>
<dbReference type="GO" id="GO:0035999">
    <property type="term" value="P:tetrahydrofolate interconversion"/>
    <property type="evidence" value="ECO:0007669"/>
    <property type="project" value="UniProtKB-UniPathway"/>
</dbReference>
<dbReference type="EMBL" id="CACVAQ010000178">
    <property type="protein sequence ID" value="CAA6811818.1"/>
    <property type="molecule type" value="Genomic_DNA"/>
</dbReference>
<dbReference type="SUPFAM" id="SSF51730">
    <property type="entry name" value="FAD-linked oxidoreductase"/>
    <property type="match status" value="1"/>
</dbReference>
<dbReference type="EC" id="1.5.1.54" evidence="12"/>
<dbReference type="InterPro" id="IPR004620">
    <property type="entry name" value="MTHF_reductase_bac"/>
</dbReference>
<dbReference type="GO" id="GO:0106312">
    <property type="term" value="F:methylenetetrahydrofolate reductase (NADH) activity"/>
    <property type="evidence" value="ECO:0007669"/>
    <property type="project" value="UniProtKB-EC"/>
</dbReference>
<evidence type="ECO:0000256" key="8">
    <source>
        <dbReference type="ARBA" id="ARBA00023027"/>
    </source>
</evidence>
<sequence length="318" mass="35885">MKVTDHFKAANGETLISFEILPPLKGGKIQSIFDTLDPLMEFNPPFIDVTYHREEFIYKKRSSGYYEKVAMRKRPGTVGICAAIMHRYGVDAVPHLICGGFSIEETENALIDLQFLGIDNVLVLRGDARKFEGKFIPEPNGHPYALDLVKQLVNMNEGIYLDNDITNPEPSDFCIAVAGYPEKHFEAPNHQSDLHFLKQKIDAGAEYIVTQMFFDNQQYFDFVKRCRSEGINVPIVPGLKPITKKYQLNSIPRMFHLDIPKDLSDGLLNAKDAKARLQVGIEWTVAQSKELKAAGVPCLHYYTMGDVDTIKAIVAQIF</sequence>
<keyword evidence="8" id="KW-0520">NAD</keyword>
<evidence type="ECO:0000256" key="6">
    <source>
        <dbReference type="ARBA" id="ARBA00022827"/>
    </source>
</evidence>
<dbReference type="NCBIfam" id="TIGR00676">
    <property type="entry name" value="fadh2"/>
    <property type="match status" value="1"/>
</dbReference>
<keyword evidence="7 12" id="KW-0560">Oxidoreductase</keyword>
<keyword evidence="5 12" id="KW-0285">Flavoprotein</keyword>
<evidence type="ECO:0000256" key="5">
    <source>
        <dbReference type="ARBA" id="ARBA00022630"/>
    </source>
</evidence>
<evidence type="ECO:0000256" key="3">
    <source>
        <dbReference type="ARBA" id="ARBA00006743"/>
    </source>
</evidence>
<keyword evidence="6 12" id="KW-0274">FAD</keyword>
<dbReference type="Pfam" id="PF02219">
    <property type="entry name" value="MTHFR"/>
    <property type="match status" value="1"/>
</dbReference>
<protein>
    <recommendedName>
        <fullName evidence="12">Methylenetetrahydrofolate reductase</fullName>
        <ecNumber evidence="12">1.5.1.54</ecNumber>
    </recommendedName>
</protein>
<dbReference type="PANTHER" id="PTHR45754">
    <property type="entry name" value="METHYLENETETRAHYDROFOLATE REDUCTASE"/>
    <property type="match status" value="1"/>
</dbReference>
<comment type="cofactor">
    <cofactor evidence="1 12">
        <name>FAD</name>
        <dbReference type="ChEBI" id="CHEBI:57692"/>
    </cofactor>
</comment>
<evidence type="ECO:0000256" key="9">
    <source>
        <dbReference type="ARBA" id="ARBA00023167"/>
    </source>
</evidence>
<organism evidence="13">
    <name type="scientific">uncultured Aureispira sp</name>
    <dbReference type="NCBI Taxonomy" id="1331704"/>
    <lineage>
        <taxon>Bacteria</taxon>
        <taxon>Pseudomonadati</taxon>
        <taxon>Bacteroidota</taxon>
        <taxon>Saprospiria</taxon>
        <taxon>Saprospirales</taxon>
        <taxon>Saprospiraceae</taxon>
        <taxon>Aureispira</taxon>
        <taxon>environmental samples</taxon>
    </lineage>
</organism>
<comment type="similarity">
    <text evidence="3 12">Belongs to the methylenetetrahydrofolate reductase family.</text>
</comment>
<keyword evidence="4" id="KW-0028">Amino-acid biosynthesis</keyword>
<evidence type="ECO:0000313" key="13">
    <source>
        <dbReference type="EMBL" id="CAA6811818.1"/>
    </source>
</evidence>
<reference evidence="13" key="1">
    <citation type="submission" date="2020-01" db="EMBL/GenBank/DDBJ databases">
        <authorList>
            <person name="Meier V. D."/>
            <person name="Meier V D."/>
        </authorList>
    </citation>
    <scope>NUCLEOTIDE SEQUENCE</scope>
    <source>
        <strain evidence="13">HLG_WM_MAG_10</strain>
    </source>
</reference>
<dbReference type="GO" id="GO:0009086">
    <property type="term" value="P:methionine biosynthetic process"/>
    <property type="evidence" value="ECO:0007669"/>
    <property type="project" value="UniProtKB-KW"/>
</dbReference>
<keyword evidence="9" id="KW-0486">Methionine biosynthesis</keyword>
<accession>A0A6S6SN97</accession>
<evidence type="ECO:0000256" key="7">
    <source>
        <dbReference type="ARBA" id="ARBA00023002"/>
    </source>
</evidence>
<comment type="pathway">
    <text evidence="10">Amino-acid biosynthesis; L-methionine biosynthesis via de novo pathway.</text>
</comment>
<dbReference type="CDD" id="cd00537">
    <property type="entry name" value="MTHFR"/>
    <property type="match status" value="1"/>
</dbReference>
<comment type="catalytic activity">
    <reaction evidence="11">
        <text>(6S)-5-methyl-5,6,7,8-tetrahydrofolate + NAD(+) = (6R)-5,10-methylene-5,6,7,8-tetrahydrofolate + NADH + H(+)</text>
        <dbReference type="Rhea" id="RHEA:19821"/>
        <dbReference type="ChEBI" id="CHEBI:15378"/>
        <dbReference type="ChEBI" id="CHEBI:15636"/>
        <dbReference type="ChEBI" id="CHEBI:18608"/>
        <dbReference type="ChEBI" id="CHEBI:57540"/>
        <dbReference type="ChEBI" id="CHEBI:57945"/>
        <dbReference type="EC" id="1.5.1.54"/>
    </reaction>
    <physiologicalReaction direction="right-to-left" evidence="11">
        <dbReference type="Rhea" id="RHEA:19823"/>
    </physiologicalReaction>
</comment>
<name>A0A6S6SN97_9BACT</name>
<evidence type="ECO:0000256" key="2">
    <source>
        <dbReference type="ARBA" id="ARBA00004777"/>
    </source>
</evidence>
<evidence type="ECO:0000256" key="12">
    <source>
        <dbReference type="RuleBase" id="RU003862"/>
    </source>
</evidence>
<evidence type="ECO:0000256" key="10">
    <source>
        <dbReference type="ARBA" id="ARBA00034478"/>
    </source>
</evidence>
<dbReference type="GO" id="GO:0071949">
    <property type="term" value="F:FAD binding"/>
    <property type="evidence" value="ECO:0007669"/>
    <property type="project" value="TreeGrafter"/>
</dbReference>
<dbReference type="FunFam" id="3.20.20.220:FF:000015">
    <property type="entry name" value="Methylenetetrahydrofolate reductase"/>
    <property type="match status" value="1"/>
</dbReference>
<dbReference type="InterPro" id="IPR003171">
    <property type="entry name" value="Mehydrof_redctse-like"/>
</dbReference>